<dbReference type="Pfam" id="PF02120">
    <property type="entry name" value="Flg_hook"/>
    <property type="match status" value="1"/>
</dbReference>
<keyword evidence="6" id="KW-0966">Cell projection</keyword>
<dbReference type="CDD" id="cd17470">
    <property type="entry name" value="T3SS_Flik_C"/>
    <property type="match status" value="1"/>
</dbReference>
<dbReference type="PANTHER" id="PTHR37533">
    <property type="entry name" value="FLAGELLAR HOOK-LENGTH CONTROL PROTEIN"/>
    <property type="match status" value="1"/>
</dbReference>
<keyword evidence="3" id="KW-1005">Bacterial flagellum biogenesis</keyword>
<evidence type="ECO:0000256" key="1">
    <source>
        <dbReference type="ARBA" id="ARBA00003944"/>
    </source>
</evidence>
<evidence type="ECO:0000313" key="6">
    <source>
        <dbReference type="EMBL" id="CCO94700.1"/>
    </source>
</evidence>
<organism evidence="6 7">
    <name type="scientific">Erwinia amylovora NBRC 12687 = CFBP 1232</name>
    <dbReference type="NCBI Taxonomy" id="1219359"/>
    <lineage>
        <taxon>Bacteria</taxon>
        <taxon>Pseudomonadati</taxon>
        <taxon>Pseudomonadota</taxon>
        <taxon>Gammaproteobacteria</taxon>
        <taxon>Enterobacterales</taxon>
        <taxon>Erwiniaceae</taxon>
        <taxon>Erwinia</taxon>
    </lineage>
</organism>
<dbReference type="RefSeq" id="WP_004159311.1">
    <property type="nucleotide sequence ID" value="NZ_BAYW01000011.1"/>
</dbReference>
<feature type="compositionally biased region" description="Acidic residues" evidence="4">
    <location>
        <begin position="341"/>
        <end position="350"/>
    </location>
</feature>
<dbReference type="InterPro" id="IPR038610">
    <property type="entry name" value="FliK-like_C_sf"/>
</dbReference>
<evidence type="ECO:0000256" key="4">
    <source>
        <dbReference type="SAM" id="MobiDB-lite"/>
    </source>
</evidence>
<feature type="domain" description="Flagellar hook-length control protein-like C-terminal" evidence="5">
    <location>
        <begin position="247"/>
        <end position="325"/>
    </location>
</feature>
<proteinExistence type="inferred from homology"/>
<evidence type="ECO:0000256" key="2">
    <source>
        <dbReference type="ARBA" id="ARBA00009149"/>
    </source>
</evidence>
<dbReference type="PANTHER" id="PTHR37533:SF2">
    <property type="entry name" value="FLAGELLAR HOOK-LENGTH CONTROL PROTEIN"/>
    <property type="match status" value="1"/>
</dbReference>
<evidence type="ECO:0000259" key="5">
    <source>
        <dbReference type="Pfam" id="PF02120"/>
    </source>
</evidence>
<evidence type="ECO:0000313" key="7">
    <source>
        <dbReference type="Proteomes" id="UP000013111"/>
    </source>
</evidence>
<reference evidence="6 7" key="2">
    <citation type="submission" date="2013-04" db="EMBL/GenBank/DDBJ databases">
        <title>Comparative genomics of 12 strains of Erwinia amylovora identifies a pan-genome with a large conserved core and provides insights into host specificity.</title>
        <authorList>
            <person name="Mann R.A."/>
            <person name="Smits T.H.M."/>
            <person name="Buehlmann A."/>
            <person name="Blom J."/>
            <person name="Goesmann A."/>
            <person name="Frey J.E."/>
            <person name="Plummer K.M."/>
            <person name="Beer S.V."/>
            <person name="Luck J."/>
            <person name="Duffy B."/>
            <person name="Rodoni B."/>
        </authorList>
    </citation>
    <scope>NUCLEOTIDE SEQUENCE [LARGE SCALE GENOMIC DNA]</scope>
    <source>
        <strain evidence="7">CFBP 1232</strain>
    </source>
</reference>
<comment type="similarity">
    <text evidence="2">Belongs to the FliK family.</text>
</comment>
<dbReference type="Gene3D" id="3.30.750.140">
    <property type="match status" value="1"/>
</dbReference>
<dbReference type="GeneID" id="97606868"/>
<comment type="caution">
    <text evidence="6">The sequence shown here is derived from an EMBL/GenBank/DDBJ whole genome shotgun (WGS) entry which is preliminary data.</text>
</comment>
<dbReference type="InterPro" id="IPR021136">
    <property type="entry name" value="Flagellar_hook_control-like_C"/>
</dbReference>
<dbReference type="InterPro" id="IPR052563">
    <property type="entry name" value="FliK"/>
</dbReference>
<evidence type="ECO:0000256" key="3">
    <source>
        <dbReference type="ARBA" id="ARBA00022795"/>
    </source>
</evidence>
<dbReference type="AlphaFoldDB" id="A0A831A3S7"/>
<comment type="function">
    <text evidence="1">Controls the length of the flagellar hook.</text>
</comment>
<keyword evidence="6" id="KW-0282">Flagellum</keyword>
<name>A0A831A3S7_ERWAM</name>
<dbReference type="GO" id="GO:0044780">
    <property type="term" value="P:bacterial-type flagellum assembly"/>
    <property type="evidence" value="ECO:0007669"/>
    <property type="project" value="InterPro"/>
</dbReference>
<feature type="compositionally biased region" description="Polar residues" evidence="4">
    <location>
        <begin position="354"/>
        <end position="371"/>
    </location>
</feature>
<dbReference type="EMBL" id="CAPB01000033">
    <property type="protein sequence ID" value="CCO94700.1"/>
    <property type="molecule type" value="Genomic_DNA"/>
</dbReference>
<gene>
    <name evidence="6" type="primary">flik3</name>
    <name evidence="6" type="ORF">BN437_2790</name>
</gene>
<dbReference type="Proteomes" id="UP000013111">
    <property type="component" value="Unassembled WGS sequence"/>
</dbReference>
<sequence>MNIDINALLTGEVVGKAKGLRQAAAPAGLFNRMMMAEMPDGRPLLPDTAPGDLPQTNRLPEIGTELVETLCPQPGDERLQEIQSADEEAGALLTQPVMPEGWEKSPLWQLQQAVMQNAASSDGGGETLAADEISTGKAHNPLPALPLSLNVNDRQDGAAPLLLPDAHPLEVKSQPVTAVLRETGLTEAVSAAEVQAPGAQYDAGVTRQLQAAELAARTAALPAPATAHNSHPIGSAAWQQSLSQQLALYTRDGVQNAEIRLHPEELGSLQITVRMQQDQAQLHIISEHPQVRQALEAAFPQLRSALAESGVQLGQASVSADGSSSAGANAQGSSEGKSAEQDEQGIDDADNNERTGVTQTALPVSGINTFA</sequence>
<dbReference type="InterPro" id="IPR001635">
    <property type="entry name" value="Flag_hook_Flik"/>
</dbReference>
<keyword evidence="6" id="KW-0969">Cilium</keyword>
<feature type="compositionally biased region" description="Low complexity" evidence="4">
    <location>
        <begin position="317"/>
        <end position="336"/>
    </location>
</feature>
<dbReference type="PRINTS" id="PR01007">
    <property type="entry name" value="FLGHOOKFLIK"/>
</dbReference>
<accession>A0A831A3S7</accession>
<dbReference type="GO" id="GO:0009424">
    <property type="term" value="C:bacterial-type flagellum hook"/>
    <property type="evidence" value="ECO:0007669"/>
    <property type="project" value="InterPro"/>
</dbReference>
<protein>
    <submittedName>
        <fullName evidence="6">Flagellar hook-length control protein FliK</fullName>
    </submittedName>
</protein>
<feature type="region of interest" description="Disordered" evidence="4">
    <location>
        <begin position="317"/>
        <end position="371"/>
    </location>
</feature>
<reference evidence="6 7" key="1">
    <citation type="submission" date="2012-11" db="EMBL/GenBank/DDBJ databases">
        <authorList>
            <person name="Linke B."/>
        </authorList>
    </citation>
    <scope>NUCLEOTIDE SEQUENCE [LARGE SCALE GENOMIC DNA]</scope>
    <source>
        <strain evidence="7">CFBP 1232</strain>
    </source>
</reference>